<name>A0A9Y2N259_9PSEU</name>
<dbReference type="RefSeq" id="WP_285974243.1">
    <property type="nucleotide sequence ID" value="NZ_CP127294.1"/>
</dbReference>
<dbReference type="Proteomes" id="UP001236014">
    <property type="component" value="Chromosome"/>
</dbReference>
<organism evidence="1 2">
    <name type="scientific">Amycolatopsis carbonis</name>
    <dbReference type="NCBI Taxonomy" id="715471"/>
    <lineage>
        <taxon>Bacteria</taxon>
        <taxon>Bacillati</taxon>
        <taxon>Actinomycetota</taxon>
        <taxon>Actinomycetes</taxon>
        <taxon>Pseudonocardiales</taxon>
        <taxon>Pseudonocardiaceae</taxon>
        <taxon>Amycolatopsis</taxon>
    </lineage>
</organism>
<dbReference type="InterPro" id="IPR036271">
    <property type="entry name" value="Tet_transcr_reg_TetR-rel_C_sf"/>
</dbReference>
<evidence type="ECO:0000313" key="1">
    <source>
        <dbReference type="EMBL" id="WIX83697.1"/>
    </source>
</evidence>
<evidence type="ECO:0008006" key="3">
    <source>
        <dbReference type="Google" id="ProtNLM"/>
    </source>
</evidence>
<dbReference type="KEGG" id="acab:QRX50_24535"/>
<dbReference type="Gene3D" id="1.10.357.10">
    <property type="entry name" value="Tetracycline Repressor, domain 2"/>
    <property type="match status" value="1"/>
</dbReference>
<dbReference type="AlphaFoldDB" id="A0A9Y2N259"/>
<accession>A0A9Y2N259</accession>
<sequence length="185" mass="19691">MAAVVDLVCRRGLRAAELGTVADLAGVSGSWLRGFFADVEALVGEVVRIQVRDVFEGPGRRLMAAVSADDLYQWRDAVTARYRATWISAGYPLGIVVHEVTGRDGRASRALAASLGPWQSALEGAFVRLSDRGELAPGSRPAELATAVMGALVGAMGRFRKAGTSEDVLEPFDIMLRHVLAAPGR</sequence>
<evidence type="ECO:0000313" key="2">
    <source>
        <dbReference type="Proteomes" id="UP001236014"/>
    </source>
</evidence>
<dbReference type="EMBL" id="CP127294">
    <property type="protein sequence ID" value="WIX83697.1"/>
    <property type="molecule type" value="Genomic_DNA"/>
</dbReference>
<protein>
    <recommendedName>
        <fullName evidence="3">TetR family transcriptional regulator</fullName>
    </recommendedName>
</protein>
<reference evidence="1 2" key="1">
    <citation type="submission" date="2023-06" db="EMBL/GenBank/DDBJ databases">
        <authorList>
            <person name="Oyuntsetseg B."/>
            <person name="Kim S.B."/>
        </authorList>
    </citation>
    <scope>NUCLEOTIDE SEQUENCE [LARGE SCALE GENOMIC DNA]</scope>
    <source>
        <strain evidence="1 2">2-15</strain>
    </source>
</reference>
<dbReference type="SUPFAM" id="SSF48498">
    <property type="entry name" value="Tetracyclin repressor-like, C-terminal domain"/>
    <property type="match status" value="1"/>
</dbReference>
<proteinExistence type="predicted"/>
<dbReference type="InterPro" id="IPR009057">
    <property type="entry name" value="Homeodomain-like_sf"/>
</dbReference>
<dbReference type="SUPFAM" id="SSF46689">
    <property type="entry name" value="Homeodomain-like"/>
    <property type="match status" value="1"/>
</dbReference>
<gene>
    <name evidence="1" type="ORF">QRX50_24535</name>
</gene>
<keyword evidence="2" id="KW-1185">Reference proteome</keyword>